<evidence type="ECO:0000313" key="12">
    <source>
        <dbReference type="Proteomes" id="UP000249354"/>
    </source>
</evidence>
<protein>
    <submittedName>
        <fullName evidence="11">Transposase</fullName>
    </submittedName>
</protein>
<dbReference type="NCBIfam" id="NF040570">
    <property type="entry name" value="guided_TnpB"/>
    <property type="match status" value="1"/>
</dbReference>
<evidence type="ECO:0000259" key="9">
    <source>
        <dbReference type="Pfam" id="PF07282"/>
    </source>
</evidence>
<comment type="similarity">
    <text evidence="2">In the N-terminal section; belongs to the transposase 2 family.</text>
</comment>
<reference evidence="12" key="1">
    <citation type="submission" date="2018-04" db="EMBL/GenBank/DDBJ databases">
        <authorList>
            <person name="Cornet L."/>
        </authorList>
    </citation>
    <scope>NUCLEOTIDE SEQUENCE [LARGE SCALE GENOMIC DNA]</scope>
</reference>
<dbReference type="InterPro" id="IPR051399">
    <property type="entry name" value="RNA-guided_DNA_endo/Transpos"/>
</dbReference>
<comment type="similarity">
    <text evidence="1">In the C-terminal section; belongs to the transposase 35 family.</text>
</comment>
<organism evidence="11 12">
    <name type="scientific">Leptolyngbya foveolarum</name>
    <dbReference type="NCBI Taxonomy" id="47253"/>
    <lineage>
        <taxon>Bacteria</taxon>
        <taxon>Bacillati</taxon>
        <taxon>Cyanobacteriota</taxon>
        <taxon>Cyanophyceae</taxon>
        <taxon>Leptolyngbyales</taxon>
        <taxon>Leptolyngbyaceae</taxon>
        <taxon>Leptolyngbya group</taxon>
        <taxon>Leptolyngbya</taxon>
    </lineage>
</organism>
<keyword evidence="4" id="KW-0479">Metal-binding</keyword>
<keyword evidence="7" id="KW-0233">DNA recombination</keyword>
<keyword evidence="5" id="KW-0862">Zinc</keyword>
<accession>A0A2W4UQU4</accession>
<dbReference type="InterPro" id="IPR021027">
    <property type="entry name" value="Transposase_put_HTH"/>
</dbReference>
<evidence type="ECO:0000256" key="3">
    <source>
        <dbReference type="ARBA" id="ARBA00022578"/>
    </source>
</evidence>
<dbReference type="GO" id="GO:0032196">
    <property type="term" value="P:transposition"/>
    <property type="evidence" value="ECO:0007669"/>
    <property type="project" value="UniProtKB-KW"/>
</dbReference>
<evidence type="ECO:0000256" key="6">
    <source>
        <dbReference type="ARBA" id="ARBA00023125"/>
    </source>
</evidence>
<dbReference type="Pfam" id="PF12323">
    <property type="entry name" value="HTH_OrfB_IS605"/>
    <property type="match status" value="1"/>
</dbReference>
<name>A0A2W4UQU4_9CYAN</name>
<evidence type="ECO:0000313" key="11">
    <source>
        <dbReference type="EMBL" id="PZO19409.1"/>
    </source>
</evidence>
<comment type="caution">
    <text evidence="11">The sequence shown here is derived from an EMBL/GenBank/DDBJ whole genome shotgun (WGS) entry which is preliminary data.</text>
</comment>
<evidence type="ECO:0000256" key="7">
    <source>
        <dbReference type="ARBA" id="ARBA00023172"/>
    </source>
</evidence>
<evidence type="ECO:0000259" key="10">
    <source>
        <dbReference type="Pfam" id="PF12323"/>
    </source>
</evidence>
<gene>
    <name evidence="11" type="ORF">DCF25_08555</name>
</gene>
<evidence type="ECO:0000256" key="1">
    <source>
        <dbReference type="ARBA" id="ARBA00008761"/>
    </source>
</evidence>
<dbReference type="Pfam" id="PF01385">
    <property type="entry name" value="OrfB_IS605"/>
    <property type="match status" value="1"/>
</dbReference>
<evidence type="ECO:0000259" key="8">
    <source>
        <dbReference type="Pfam" id="PF01385"/>
    </source>
</evidence>
<evidence type="ECO:0000256" key="4">
    <source>
        <dbReference type="ARBA" id="ARBA00022723"/>
    </source>
</evidence>
<dbReference type="GO" id="GO:0046872">
    <property type="term" value="F:metal ion binding"/>
    <property type="evidence" value="ECO:0007669"/>
    <property type="project" value="UniProtKB-KW"/>
</dbReference>
<evidence type="ECO:0000256" key="2">
    <source>
        <dbReference type="ARBA" id="ARBA00011044"/>
    </source>
</evidence>
<dbReference type="AlphaFoldDB" id="A0A2W4UQU4"/>
<reference evidence="11 12" key="2">
    <citation type="submission" date="2018-06" db="EMBL/GenBank/DDBJ databases">
        <title>Metagenomic assembly of (sub)arctic Cyanobacteria and their associated microbiome from non-axenic cultures.</title>
        <authorList>
            <person name="Baurain D."/>
        </authorList>
    </citation>
    <scope>NUCLEOTIDE SEQUENCE [LARGE SCALE GENOMIC DNA]</scope>
    <source>
        <strain evidence="11">ULC129bin1</strain>
    </source>
</reference>
<keyword evidence="6" id="KW-0238">DNA-binding</keyword>
<evidence type="ECO:0000256" key="5">
    <source>
        <dbReference type="ARBA" id="ARBA00022833"/>
    </source>
</evidence>
<keyword evidence="3" id="KW-0815">Transposition</keyword>
<feature type="domain" description="Probable transposase IS891/IS1136/IS1341" evidence="8">
    <location>
        <begin position="162"/>
        <end position="274"/>
    </location>
</feature>
<dbReference type="GO" id="GO:0003677">
    <property type="term" value="F:DNA binding"/>
    <property type="evidence" value="ECO:0007669"/>
    <property type="project" value="UniProtKB-KW"/>
</dbReference>
<dbReference type="InterPro" id="IPR010095">
    <property type="entry name" value="Cas12f1-like_TNB"/>
</dbReference>
<dbReference type="Proteomes" id="UP000249354">
    <property type="component" value="Unassembled WGS sequence"/>
</dbReference>
<dbReference type="EMBL" id="QBMC01000044">
    <property type="protein sequence ID" value="PZO19409.1"/>
    <property type="molecule type" value="Genomic_DNA"/>
</dbReference>
<dbReference type="PANTHER" id="PTHR30405">
    <property type="entry name" value="TRANSPOSASE"/>
    <property type="match status" value="1"/>
</dbReference>
<proteinExistence type="inferred from homology"/>
<feature type="domain" description="Transposase putative helix-turn-helix" evidence="10">
    <location>
        <begin position="1"/>
        <end position="35"/>
    </location>
</feature>
<feature type="domain" description="Cas12f1-like TNB" evidence="9">
    <location>
        <begin position="286"/>
        <end position="354"/>
    </location>
</feature>
<sequence length="398" mass="45189">MKARYQYRIYPTGNQAIQLSKLFGCCRVVWNDSLAWLHSKSEAEEQWPSNAELQKLCITLAKQYPQRAWLAEVATVPLQQSIQDLGVALKNFFEHRAKFPNFKRRHGKQSARFTSRSIRFDGEKLRLPLIGALKVKWSRALPSAPSSVTILRNKAGQYDASFVVEEQPASVRAKRKSVGVDLGIKTFAFLSTGEQVISPGYDRLNRKIARTNRKLSRQVKGSNRWQATKTKLARLHLKVANIRKDFLHKQSTKLIRENQTVSLENLNVKGMMANRCLSRAISQQGWSLFRSMCEAKVKTYKNRIVSIISRWEPTSQTCSDCGFRWGKVDLSVRSILCVSCGAEHDRDENAAKNIDQVGQELVRTAKTQTLSECQSSLEAVRDDASSQPYEATQLTLCF</sequence>
<dbReference type="GO" id="GO:0006310">
    <property type="term" value="P:DNA recombination"/>
    <property type="evidence" value="ECO:0007669"/>
    <property type="project" value="UniProtKB-KW"/>
</dbReference>
<dbReference type="PANTHER" id="PTHR30405:SF25">
    <property type="entry name" value="RNA-GUIDED DNA ENDONUCLEASE INSQ-RELATED"/>
    <property type="match status" value="1"/>
</dbReference>
<dbReference type="InterPro" id="IPR001959">
    <property type="entry name" value="Transposase"/>
</dbReference>
<dbReference type="Pfam" id="PF07282">
    <property type="entry name" value="Cas12f1-like_TNB"/>
    <property type="match status" value="1"/>
</dbReference>